<evidence type="ECO:0000256" key="1">
    <source>
        <dbReference type="SAM" id="Phobius"/>
    </source>
</evidence>
<organism evidence="2">
    <name type="scientific">Ralstonia solanacearum</name>
    <name type="common">Pseudomonas solanacearum</name>
    <dbReference type="NCBI Taxonomy" id="305"/>
    <lineage>
        <taxon>Bacteria</taxon>
        <taxon>Pseudomonadati</taxon>
        <taxon>Pseudomonadota</taxon>
        <taxon>Betaproteobacteria</taxon>
        <taxon>Burkholderiales</taxon>
        <taxon>Burkholderiaceae</taxon>
        <taxon>Ralstonia</taxon>
        <taxon>Ralstonia solanacearum species complex</taxon>
    </lineage>
</organism>
<name>A0A0S4TVQ9_RALSL</name>
<dbReference type="AlphaFoldDB" id="A0A0S4TVQ9"/>
<keyword evidence="1" id="KW-0812">Transmembrane</keyword>
<reference evidence="2" key="1">
    <citation type="submission" date="2015-10" db="EMBL/GenBank/DDBJ databases">
        <authorList>
            <person name="Gilbert D.G."/>
        </authorList>
    </citation>
    <scope>NUCLEOTIDE SEQUENCE</scope>
    <source>
        <strain evidence="2">Phyl III-seqv23</strain>
    </source>
</reference>
<feature type="transmembrane region" description="Helical" evidence="1">
    <location>
        <begin position="12"/>
        <end position="31"/>
    </location>
</feature>
<keyword evidence="1" id="KW-0472">Membrane</keyword>
<keyword evidence="1" id="KW-1133">Transmembrane helix</keyword>
<evidence type="ECO:0008006" key="3">
    <source>
        <dbReference type="Google" id="ProtNLM"/>
    </source>
</evidence>
<evidence type="ECO:0000313" key="2">
    <source>
        <dbReference type="EMBL" id="CUV14123.1"/>
    </source>
</evidence>
<dbReference type="EMBL" id="LN899819">
    <property type="protein sequence ID" value="CUV14123.1"/>
    <property type="molecule type" value="Genomic_DNA"/>
</dbReference>
<sequence>MNVRSFHKFRTFTVPVLTVAFGAEPAVWLFIAGRLADRPAWSYPLALSALSFVPLFSAFQISGCSWPVVGTQLIIVSPSNPSIKLNF</sequence>
<proteinExistence type="predicted"/>
<feature type="transmembrane region" description="Helical" evidence="1">
    <location>
        <begin position="43"/>
        <end position="69"/>
    </location>
</feature>
<protein>
    <recommendedName>
        <fullName evidence="3">Transmembrane protein</fullName>
    </recommendedName>
</protein>
<gene>
    <name evidence="2" type="ORF">RUN39_v1_700015</name>
</gene>
<accession>A0A0S4TVQ9</accession>